<keyword evidence="2" id="KW-0677">Repeat</keyword>
<dbReference type="SMART" id="SM00450">
    <property type="entry name" value="RHOD"/>
    <property type="match status" value="2"/>
</dbReference>
<dbReference type="Gene3D" id="3.40.250.10">
    <property type="entry name" value="Rhodanese-like domain"/>
    <property type="match status" value="2"/>
</dbReference>
<dbReference type="Proteomes" id="UP000183561">
    <property type="component" value="Unassembled WGS sequence"/>
</dbReference>
<protein>
    <submittedName>
        <fullName evidence="4">Thiosulfate sulfurtransferase</fullName>
    </submittedName>
</protein>
<dbReference type="CDD" id="cd01449">
    <property type="entry name" value="TST_Repeat_2"/>
    <property type="match status" value="1"/>
</dbReference>
<dbReference type="SUPFAM" id="SSF52821">
    <property type="entry name" value="Rhodanese/Cell cycle control phosphatase"/>
    <property type="match status" value="2"/>
</dbReference>
<organism evidence="4 5">
    <name type="scientific">Rhodococcus koreensis</name>
    <dbReference type="NCBI Taxonomy" id="99653"/>
    <lineage>
        <taxon>Bacteria</taxon>
        <taxon>Bacillati</taxon>
        <taxon>Actinomycetota</taxon>
        <taxon>Actinomycetes</taxon>
        <taxon>Mycobacteriales</taxon>
        <taxon>Nocardiaceae</taxon>
        <taxon>Rhodococcus</taxon>
    </lineage>
</organism>
<dbReference type="AlphaFoldDB" id="A0A1H4WF50"/>
<dbReference type="FunFam" id="3.40.250.10:FF:000024">
    <property type="entry name" value="Sulfurtransferase"/>
    <property type="match status" value="1"/>
</dbReference>
<reference evidence="5" key="1">
    <citation type="submission" date="2016-10" db="EMBL/GenBank/DDBJ databases">
        <authorList>
            <person name="Varghese N."/>
            <person name="Submissions S."/>
        </authorList>
    </citation>
    <scope>NUCLEOTIDE SEQUENCE [LARGE SCALE GENOMIC DNA]</scope>
    <source>
        <strain evidence="5">DSM 44498</strain>
    </source>
</reference>
<evidence type="ECO:0000313" key="4">
    <source>
        <dbReference type="EMBL" id="SEC91956.1"/>
    </source>
</evidence>
<gene>
    <name evidence="4" type="ORF">SAMN04490239_5978</name>
</gene>
<evidence type="ECO:0000256" key="3">
    <source>
        <dbReference type="ARBA" id="ARBA00047549"/>
    </source>
</evidence>
<dbReference type="EMBL" id="FNSV01000005">
    <property type="protein sequence ID" value="SEC91956.1"/>
    <property type="molecule type" value="Genomic_DNA"/>
</dbReference>
<dbReference type="InterPro" id="IPR051126">
    <property type="entry name" value="Thiosulfate_sulfurtransferase"/>
</dbReference>
<dbReference type="GO" id="GO:0004792">
    <property type="term" value="F:thiosulfate-cyanide sulfurtransferase activity"/>
    <property type="evidence" value="ECO:0007669"/>
    <property type="project" value="UniProtKB-EC"/>
</dbReference>
<accession>A0A1H4WF50</accession>
<dbReference type="Pfam" id="PF00581">
    <property type="entry name" value="Rhodanese"/>
    <property type="match status" value="2"/>
</dbReference>
<keyword evidence="5" id="KW-1185">Reference proteome</keyword>
<evidence type="ECO:0000256" key="2">
    <source>
        <dbReference type="ARBA" id="ARBA00022737"/>
    </source>
</evidence>
<dbReference type="PROSITE" id="PS00683">
    <property type="entry name" value="RHODANESE_2"/>
    <property type="match status" value="1"/>
</dbReference>
<comment type="catalytic activity">
    <reaction evidence="3">
        <text>thiosulfate + hydrogen cyanide = thiocyanate + sulfite + 2 H(+)</text>
        <dbReference type="Rhea" id="RHEA:16881"/>
        <dbReference type="ChEBI" id="CHEBI:15378"/>
        <dbReference type="ChEBI" id="CHEBI:17359"/>
        <dbReference type="ChEBI" id="CHEBI:18022"/>
        <dbReference type="ChEBI" id="CHEBI:18407"/>
        <dbReference type="ChEBI" id="CHEBI:33542"/>
        <dbReference type="EC" id="2.8.1.1"/>
    </reaction>
</comment>
<evidence type="ECO:0000256" key="1">
    <source>
        <dbReference type="ARBA" id="ARBA00022679"/>
    </source>
</evidence>
<dbReference type="Pfam" id="PF14340">
    <property type="entry name" value="DUF4395"/>
    <property type="match status" value="1"/>
</dbReference>
<dbReference type="CDD" id="cd01448">
    <property type="entry name" value="TST_Repeat_1"/>
    <property type="match status" value="1"/>
</dbReference>
<evidence type="ECO:0000313" key="5">
    <source>
        <dbReference type="Proteomes" id="UP000183561"/>
    </source>
</evidence>
<dbReference type="InterPro" id="IPR025508">
    <property type="entry name" value="DUF4395"/>
</dbReference>
<dbReference type="InterPro" id="IPR001763">
    <property type="entry name" value="Rhodanese-like_dom"/>
</dbReference>
<sequence length="457" mass="49530">MPTTPATTPTTTPTAAVDQVDVRGPRFAAWITTAVLAAVLLSASFSTVVAGVILAVQTVVFAVAAVVGPRRSPYGQIFGKLVAPHISPPSEREPTAPLRFAQLVGFIFAAAGLVGFALSAPVVGAVFTGFALFAAFLNAAFGICLGCQIYPLVARFRSSASADHPTPNGKPRQVLSEGKNMARSDVLVSTDWAQQNLNAPTIVFVEVDEDTSAYDGGHIEGAIKLDWKKDLQDQVRRDFLDREQFSDLLSTRGVANDDEVVLYGGNNNWFAAYAYWYFKLYGHDNVKLLDGGRKKWELEQRPLSEDTVTRPSTTYRAAEPDLSIRAFRDEAVDAIGVLNLVDVRSPDEFTGKILAPAHLPQEQSQRPGHIPGALNVPWSKAANEDGTFKSDEELTAIYGAAGLDGSRDTIAYCRIGERSSHTWFVLKELLGHKNVKNYDGSWTEYGSLVGVPIELGK</sequence>
<dbReference type="PROSITE" id="PS50206">
    <property type="entry name" value="RHODANESE_3"/>
    <property type="match status" value="2"/>
</dbReference>
<proteinExistence type="predicted"/>
<dbReference type="PANTHER" id="PTHR43855">
    <property type="entry name" value="THIOSULFATE SULFURTRANSFERASE"/>
    <property type="match status" value="1"/>
</dbReference>
<keyword evidence="1 4" id="KW-0808">Transferase</keyword>
<dbReference type="InterPro" id="IPR001307">
    <property type="entry name" value="Thiosulphate_STrfase_CS"/>
</dbReference>
<dbReference type="OrthoDB" id="9781034at2"/>
<name>A0A1H4WF50_9NOCA</name>
<dbReference type="PANTHER" id="PTHR43855:SF1">
    <property type="entry name" value="THIOSULFATE SULFURTRANSFERASE"/>
    <property type="match status" value="1"/>
</dbReference>
<dbReference type="InterPro" id="IPR036873">
    <property type="entry name" value="Rhodanese-like_dom_sf"/>
</dbReference>